<dbReference type="GO" id="GO:0016758">
    <property type="term" value="F:hexosyltransferase activity"/>
    <property type="evidence" value="ECO:0007669"/>
    <property type="project" value="UniProtKB-ARBA"/>
</dbReference>
<dbReference type="Gene3D" id="3.90.550.10">
    <property type="entry name" value="Spore Coat Polysaccharide Biosynthesis Protein SpsA, Chain A"/>
    <property type="match status" value="1"/>
</dbReference>
<dbReference type="PANTHER" id="PTHR22916:SF3">
    <property type="entry name" value="UDP-GLCNAC:BETAGAL BETA-1,3-N-ACETYLGLUCOSAMINYLTRANSFERASE-LIKE PROTEIN 1"/>
    <property type="match status" value="1"/>
</dbReference>
<evidence type="ECO:0000313" key="3">
    <source>
        <dbReference type="Proteomes" id="UP000271624"/>
    </source>
</evidence>
<dbReference type="EMBL" id="RSCL01000029">
    <property type="protein sequence ID" value="RUS98511.1"/>
    <property type="molecule type" value="Genomic_DNA"/>
</dbReference>
<reference evidence="2" key="1">
    <citation type="submission" date="2018-12" db="EMBL/GenBank/DDBJ databases">
        <authorList>
            <person name="Will S."/>
            <person name="Neumann-Schaal M."/>
            <person name="Henke P."/>
        </authorList>
    </citation>
    <scope>NUCLEOTIDE SEQUENCE</scope>
    <source>
        <strain evidence="2">PCC 7102</strain>
    </source>
</reference>
<dbReference type="PANTHER" id="PTHR22916">
    <property type="entry name" value="GLYCOSYLTRANSFERASE"/>
    <property type="match status" value="1"/>
</dbReference>
<evidence type="ECO:0000259" key="1">
    <source>
        <dbReference type="Pfam" id="PF00535"/>
    </source>
</evidence>
<evidence type="ECO:0000313" key="2">
    <source>
        <dbReference type="EMBL" id="RUS98511.1"/>
    </source>
</evidence>
<organism evidence="2 3">
    <name type="scientific">Dulcicalothrix desertica PCC 7102</name>
    <dbReference type="NCBI Taxonomy" id="232991"/>
    <lineage>
        <taxon>Bacteria</taxon>
        <taxon>Bacillati</taxon>
        <taxon>Cyanobacteriota</taxon>
        <taxon>Cyanophyceae</taxon>
        <taxon>Nostocales</taxon>
        <taxon>Calotrichaceae</taxon>
        <taxon>Dulcicalothrix</taxon>
    </lineage>
</organism>
<sequence length="254" mass="29645">MYTVDIITLTKNSEDSIKATLFSVSSQSYKHINHIIIDGSSEDKTIDSIHEFNHEKNCFIHQQSGIGIGNAFNNGLKKSFGDLVIFLNSGDIFIDKDVVTKIVDSYSMYHWLWAFGETISVSRKGYFKRYIKQYDSWTQELFLYGNPICHQSTCFSQEILKKVGLYNEDVPLEMDYEFNIRASLISEPYLLEFPISYYDTSGISSVKVFKSFKIHQQIRKRYFFNTPFQNLRISTICLIKTVKRFIMIPIKQYL</sequence>
<keyword evidence="3" id="KW-1185">Reference proteome</keyword>
<feature type="domain" description="Glycosyltransferase 2-like" evidence="1">
    <location>
        <begin position="6"/>
        <end position="132"/>
    </location>
</feature>
<dbReference type="InterPro" id="IPR001173">
    <property type="entry name" value="Glyco_trans_2-like"/>
</dbReference>
<protein>
    <submittedName>
        <fullName evidence="2">Putative glycosyltransferase</fullName>
    </submittedName>
</protein>
<dbReference type="Pfam" id="PF00535">
    <property type="entry name" value="Glycos_transf_2"/>
    <property type="match status" value="1"/>
</dbReference>
<gene>
    <name evidence="2" type="ORF">DSM106972_081400</name>
</gene>
<dbReference type="InterPro" id="IPR029044">
    <property type="entry name" value="Nucleotide-diphossugar_trans"/>
</dbReference>
<dbReference type="Proteomes" id="UP000271624">
    <property type="component" value="Unassembled WGS sequence"/>
</dbReference>
<name>A0A3S1AD55_9CYAN</name>
<keyword evidence="2" id="KW-0808">Transferase</keyword>
<dbReference type="OrthoDB" id="9785185at2"/>
<accession>A0A3S1AD55</accession>
<dbReference type="SUPFAM" id="SSF53448">
    <property type="entry name" value="Nucleotide-diphospho-sugar transferases"/>
    <property type="match status" value="1"/>
</dbReference>
<comment type="caution">
    <text evidence="2">The sequence shown here is derived from an EMBL/GenBank/DDBJ whole genome shotgun (WGS) entry which is preliminary data.</text>
</comment>
<dbReference type="RefSeq" id="WP_127086185.1">
    <property type="nucleotide sequence ID" value="NZ_RSCL01000029.1"/>
</dbReference>
<dbReference type="AlphaFoldDB" id="A0A3S1AD55"/>
<proteinExistence type="predicted"/>
<reference evidence="2" key="2">
    <citation type="journal article" date="2019" name="Genome Biol. Evol.">
        <title>Day and night: Metabolic profiles and evolutionary relationships of six axenic non-marine cyanobacteria.</title>
        <authorList>
            <person name="Will S.E."/>
            <person name="Henke P."/>
            <person name="Boedeker C."/>
            <person name="Huang S."/>
            <person name="Brinkmann H."/>
            <person name="Rohde M."/>
            <person name="Jarek M."/>
            <person name="Friedl T."/>
            <person name="Seufert S."/>
            <person name="Schumacher M."/>
            <person name="Overmann J."/>
            <person name="Neumann-Schaal M."/>
            <person name="Petersen J."/>
        </authorList>
    </citation>
    <scope>NUCLEOTIDE SEQUENCE [LARGE SCALE GENOMIC DNA]</scope>
    <source>
        <strain evidence="2">PCC 7102</strain>
    </source>
</reference>